<comment type="caution">
    <text evidence="3">The sequence shown here is derived from an EMBL/GenBank/DDBJ whole genome shotgun (WGS) entry which is preliminary data.</text>
</comment>
<keyword evidence="4" id="KW-1185">Reference proteome</keyword>
<evidence type="ECO:0000256" key="1">
    <source>
        <dbReference type="SAM" id="MobiDB-lite"/>
    </source>
</evidence>
<evidence type="ECO:0000259" key="2">
    <source>
        <dbReference type="Pfam" id="PF07045"/>
    </source>
</evidence>
<dbReference type="PANTHER" id="PTHR41521">
    <property type="match status" value="1"/>
</dbReference>
<dbReference type="SUPFAM" id="SSF54909">
    <property type="entry name" value="Dimeric alpha+beta barrel"/>
    <property type="match status" value="1"/>
</dbReference>
<organism evidence="3 4">
    <name type="scientific">Methylobacterium iners</name>
    <dbReference type="NCBI Taxonomy" id="418707"/>
    <lineage>
        <taxon>Bacteria</taxon>
        <taxon>Pseudomonadati</taxon>
        <taxon>Pseudomonadota</taxon>
        <taxon>Alphaproteobacteria</taxon>
        <taxon>Hyphomicrobiales</taxon>
        <taxon>Methylobacteriaceae</taxon>
        <taxon>Methylobacterium</taxon>
    </lineage>
</organism>
<dbReference type="Pfam" id="PF07045">
    <property type="entry name" value="DUF1330"/>
    <property type="match status" value="1"/>
</dbReference>
<protein>
    <recommendedName>
        <fullName evidence="2">DUF1330 domain-containing protein</fullName>
    </recommendedName>
</protein>
<evidence type="ECO:0000313" key="4">
    <source>
        <dbReference type="Proteomes" id="UP001055125"/>
    </source>
</evidence>
<sequence>MPSGYWIARITVTDPEPYAAYAQALPAVVERFGGRFLVAGGRLEAVEGEARPRNVVIAFDTYETARACWHSPAYAEVARLREGAATVDVVIVEGVERARVDGQQAPEGEQVPRDDAPEPLSGSL</sequence>
<dbReference type="EMBL" id="BPQP01000130">
    <property type="protein sequence ID" value="GJD97948.1"/>
    <property type="molecule type" value="Genomic_DNA"/>
</dbReference>
<dbReference type="Gene3D" id="3.30.70.100">
    <property type="match status" value="1"/>
</dbReference>
<dbReference type="InterPro" id="IPR011008">
    <property type="entry name" value="Dimeric_a/b-barrel"/>
</dbReference>
<dbReference type="PANTHER" id="PTHR41521:SF4">
    <property type="entry name" value="BLR0684 PROTEIN"/>
    <property type="match status" value="1"/>
</dbReference>
<feature type="domain" description="DUF1330" evidence="2">
    <location>
        <begin position="3"/>
        <end position="95"/>
    </location>
</feature>
<dbReference type="InterPro" id="IPR010753">
    <property type="entry name" value="DUF1330"/>
</dbReference>
<feature type="region of interest" description="Disordered" evidence="1">
    <location>
        <begin position="100"/>
        <end position="124"/>
    </location>
</feature>
<evidence type="ECO:0000313" key="3">
    <source>
        <dbReference type="EMBL" id="GJD97948.1"/>
    </source>
</evidence>
<proteinExistence type="predicted"/>
<reference evidence="3" key="2">
    <citation type="submission" date="2021-08" db="EMBL/GenBank/DDBJ databases">
        <authorList>
            <person name="Tani A."/>
            <person name="Ola A."/>
            <person name="Ogura Y."/>
            <person name="Katsura K."/>
            <person name="Hayashi T."/>
        </authorList>
    </citation>
    <scope>NUCLEOTIDE SEQUENCE</scope>
    <source>
        <strain evidence="3">DSM 19015</strain>
    </source>
</reference>
<gene>
    <name evidence="3" type="ORF">OCOJLMKI_5187</name>
</gene>
<accession>A0ABQ4S631</accession>
<dbReference type="RefSeq" id="WP_238247016.1">
    <property type="nucleotide sequence ID" value="NZ_BPQP01000130.1"/>
</dbReference>
<name>A0ABQ4S631_9HYPH</name>
<dbReference type="Proteomes" id="UP001055125">
    <property type="component" value="Unassembled WGS sequence"/>
</dbReference>
<reference evidence="3" key="1">
    <citation type="journal article" date="2021" name="Front. Microbiol.">
        <title>Comprehensive Comparative Genomics and Phenotyping of Methylobacterium Species.</title>
        <authorList>
            <person name="Alessa O."/>
            <person name="Ogura Y."/>
            <person name="Fujitani Y."/>
            <person name="Takami H."/>
            <person name="Hayashi T."/>
            <person name="Sahin N."/>
            <person name="Tani A."/>
        </authorList>
    </citation>
    <scope>NUCLEOTIDE SEQUENCE</scope>
    <source>
        <strain evidence="3">DSM 19015</strain>
    </source>
</reference>